<evidence type="ECO:0000313" key="2">
    <source>
        <dbReference type="EMBL" id="TWT37958.1"/>
    </source>
</evidence>
<dbReference type="AlphaFoldDB" id="A0A5C5VH75"/>
<proteinExistence type="predicted"/>
<feature type="compositionally biased region" description="Basic and acidic residues" evidence="1">
    <location>
        <begin position="178"/>
        <end position="187"/>
    </location>
</feature>
<reference evidence="2 3" key="1">
    <citation type="submission" date="2019-02" db="EMBL/GenBank/DDBJ databases">
        <title>Deep-cultivation of Planctomycetes and their phenomic and genomic characterization uncovers novel biology.</title>
        <authorList>
            <person name="Wiegand S."/>
            <person name="Jogler M."/>
            <person name="Boedeker C."/>
            <person name="Pinto D."/>
            <person name="Vollmers J."/>
            <person name="Rivas-Marin E."/>
            <person name="Kohn T."/>
            <person name="Peeters S.H."/>
            <person name="Heuer A."/>
            <person name="Rast P."/>
            <person name="Oberbeckmann S."/>
            <person name="Bunk B."/>
            <person name="Jeske O."/>
            <person name="Meyerdierks A."/>
            <person name="Storesund J.E."/>
            <person name="Kallscheuer N."/>
            <person name="Luecker S."/>
            <person name="Lage O.M."/>
            <person name="Pohl T."/>
            <person name="Merkel B.J."/>
            <person name="Hornburger P."/>
            <person name="Mueller R.-W."/>
            <person name="Bruemmer F."/>
            <person name="Labrenz M."/>
            <person name="Spormann A.M."/>
            <person name="Op Den Camp H."/>
            <person name="Overmann J."/>
            <person name="Amann R."/>
            <person name="Jetten M.S.M."/>
            <person name="Mascher T."/>
            <person name="Medema M.H."/>
            <person name="Devos D.P."/>
            <person name="Kaster A.-K."/>
            <person name="Ovreas L."/>
            <person name="Rohde M."/>
            <person name="Galperin M.Y."/>
            <person name="Jogler C."/>
        </authorList>
    </citation>
    <scope>NUCLEOTIDE SEQUENCE [LARGE SCALE GENOMIC DNA]</scope>
    <source>
        <strain evidence="2 3">KOR34</strain>
    </source>
</reference>
<gene>
    <name evidence="2" type="ORF">KOR34_29240</name>
</gene>
<accession>A0A5C5VH75</accession>
<dbReference type="Proteomes" id="UP000316714">
    <property type="component" value="Unassembled WGS sequence"/>
</dbReference>
<dbReference type="EMBL" id="SIHJ01000001">
    <property type="protein sequence ID" value="TWT37958.1"/>
    <property type="molecule type" value="Genomic_DNA"/>
</dbReference>
<organism evidence="2 3">
    <name type="scientific">Posidoniimonas corsicana</name>
    <dbReference type="NCBI Taxonomy" id="1938618"/>
    <lineage>
        <taxon>Bacteria</taxon>
        <taxon>Pseudomonadati</taxon>
        <taxon>Planctomycetota</taxon>
        <taxon>Planctomycetia</taxon>
        <taxon>Pirellulales</taxon>
        <taxon>Lacipirellulaceae</taxon>
        <taxon>Posidoniimonas</taxon>
    </lineage>
</organism>
<comment type="caution">
    <text evidence="2">The sequence shown here is derived from an EMBL/GenBank/DDBJ whole genome shotgun (WGS) entry which is preliminary data.</text>
</comment>
<protein>
    <submittedName>
        <fullName evidence="2">Uncharacterized protein</fullName>
    </submittedName>
</protein>
<evidence type="ECO:0000256" key="1">
    <source>
        <dbReference type="SAM" id="MobiDB-lite"/>
    </source>
</evidence>
<feature type="region of interest" description="Disordered" evidence="1">
    <location>
        <begin position="126"/>
        <end position="187"/>
    </location>
</feature>
<feature type="compositionally biased region" description="Polar residues" evidence="1">
    <location>
        <begin position="86"/>
        <end position="96"/>
    </location>
</feature>
<keyword evidence="3" id="KW-1185">Reference proteome</keyword>
<name>A0A5C5VH75_9BACT</name>
<feature type="region of interest" description="Disordered" evidence="1">
    <location>
        <begin position="73"/>
        <end position="109"/>
    </location>
</feature>
<feature type="compositionally biased region" description="Low complexity" evidence="1">
    <location>
        <begin position="164"/>
        <end position="176"/>
    </location>
</feature>
<evidence type="ECO:0000313" key="3">
    <source>
        <dbReference type="Proteomes" id="UP000316714"/>
    </source>
</evidence>
<sequence length="222" mass="23754">MTMLSLPPSAPTRRTKAPAVAAALGLLGCVPLLVIGCEPETPAPPTPATSPRPEAEVKFEHIFEDVNRLVGTAGAGTARDPGPTGGANTESTQTVEHQLHPPVNEGDSYRGTITITRRYTVTMFTFNRDNESSSSNDQQRTDEPVDDAAAMEGGDPMQSGEASTGGLSSPLTSGSPMKTREGESVRDFELEYIDGSWRLLTDPDPDTEMSIKSAFDYALRRQ</sequence>
<feature type="compositionally biased region" description="Polar residues" evidence="1">
    <location>
        <begin position="126"/>
        <end position="138"/>
    </location>
</feature>